<evidence type="ECO:0000259" key="16">
    <source>
        <dbReference type="Pfam" id="PF14749"/>
    </source>
</evidence>
<reference evidence="18" key="1">
    <citation type="submission" date="2020-11" db="EMBL/GenBank/DDBJ databases">
        <authorList>
            <person name="Whiteford S."/>
        </authorList>
    </citation>
    <scope>NUCLEOTIDE SEQUENCE</scope>
</reference>
<evidence type="ECO:0000256" key="8">
    <source>
        <dbReference type="ARBA" id="ARBA00023002"/>
    </source>
</evidence>
<comment type="pathway">
    <text evidence="3">Lipid metabolism; peroxisomal fatty acid beta-oxidation.</text>
</comment>
<dbReference type="InterPro" id="IPR006091">
    <property type="entry name" value="Acyl-CoA_Oxase/DH_mid-dom"/>
</dbReference>
<accession>A0A8S4EPB2</accession>
<evidence type="ECO:0000256" key="5">
    <source>
        <dbReference type="ARBA" id="ARBA00022630"/>
    </source>
</evidence>
<dbReference type="InterPro" id="IPR037069">
    <property type="entry name" value="AcylCoA_DH/ox_N_sf"/>
</dbReference>
<dbReference type="InterPro" id="IPR046373">
    <property type="entry name" value="Acyl-CoA_Oxase/DH_mid-dom_sf"/>
</dbReference>
<dbReference type="PIRSF" id="PIRSF000168">
    <property type="entry name" value="Acyl-CoA_oxidase"/>
    <property type="match status" value="1"/>
</dbReference>
<dbReference type="Gene3D" id="2.40.110.10">
    <property type="entry name" value="Butyryl-CoA Dehydrogenase, subunit A, domain 2"/>
    <property type="match status" value="1"/>
</dbReference>
<dbReference type="Pfam" id="PF02770">
    <property type="entry name" value="Acyl-CoA_dh_M"/>
    <property type="match status" value="1"/>
</dbReference>
<feature type="domain" description="Acyl-CoA oxidase C-alpha1" evidence="17">
    <location>
        <begin position="290"/>
        <end position="451"/>
    </location>
</feature>
<organism evidence="18 19">
    <name type="scientific">Plutella xylostella</name>
    <name type="common">Diamondback moth</name>
    <name type="synonym">Plutella maculipennis</name>
    <dbReference type="NCBI Taxonomy" id="51655"/>
    <lineage>
        <taxon>Eukaryota</taxon>
        <taxon>Metazoa</taxon>
        <taxon>Ecdysozoa</taxon>
        <taxon>Arthropoda</taxon>
        <taxon>Hexapoda</taxon>
        <taxon>Insecta</taxon>
        <taxon>Pterygota</taxon>
        <taxon>Neoptera</taxon>
        <taxon>Endopterygota</taxon>
        <taxon>Lepidoptera</taxon>
        <taxon>Glossata</taxon>
        <taxon>Ditrysia</taxon>
        <taxon>Yponomeutoidea</taxon>
        <taxon>Plutellidae</taxon>
        <taxon>Plutella</taxon>
    </lineage>
</organism>
<keyword evidence="8" id="KW-0560">Oxidoreductase</keyword>
<feature type="domain" description="Acyl-coenzyme A oxidase N-terminal" evidence="16">
    <location>
        <begin position="22"/>
        <end position="148"/>
    </location>
</feature>
<evidence type="ECO:0000259" key="14">
    <source>
        <dbReference type="Pfam" id="PF01756"/>
    </source>
</evidence>
<keyword evidence="6 11" id="KW-0274">FAD</keyword>
<evidence type="ECO:0000256" key="2">
    <source>
        <dbReference type="ARBA" id="ARBA00004275"/>
    </source>
</evidence>
<dbReference type="InterPro" id="IPR036250">
    <property type="entry name" value="AcylCo_DH-like_C"/>
</dbReference>
<keyword evidence="10" id="KW-0576">Peroxisome</keyword>
<evidence type="ECO:0000256" key="1">
    <source>
        <dbReference type="ARBA" id="ARBA00001974"/>
    </source>
</evidence>
<name>A0A8S4EPB2_PLUXY</name>
<keyword evidence="7" id="KW-0276">Fatty acid metabolism</keyword>
<dbReference type="SUPFAM" id="SSF56645">
    <property type="entry name" value="Acyl-CoA dehydrogenase NM domain-like"/>
    <property type="match status" value="1"/>
</dbReference>
<evidence type="ECO:0000259" key="15">
    <source>
        <dbReference type="Pfam" id="PF02770"/>
    </source>
</evidence>
<evidence type="ECO:0000256" key="7">
    <source>
        <dbReference type="ARBA" id="ARBA00022832"/>
    </source>
</evidence>
<sequence length="671" mass="75295">MKNTPKKVNADLQRERDQCTFNTQELTHLIDGGEEKTQERKKREEVVLNEGIHLEEVPSEYLSHKEKYELAVKKACKLFKLIRRLQEEENTGMENYREVLGGYLGSAILNDGSPLTLHYVMFIPTLMGQATVEQQAYWIGRAFTCSIIGTYAQTELGHGTFIRGLETTATYDPNTKEFVLNSPTLTSYKWWPGGLAHTANYSVVVAQLYTKGKCHGIHPFIVQLRDEETHMPLPGVKVGEIGAKLGMNGTNNGFLGFENVRIPREHMLMKNSKVLEDGTYVNSPSSKLTYGTMMFVRVVLVNDMCNYMAKAVTIATRYSAVRRQSQPKPNEPEPQILDYLTQQHKLFIGIASVHAFRSSATWLWEMYNNVTAELDAGELDRLPELHALSCCLKAVSTADAAECVERCRLACGGHGYMLSSNLPLTYGLVTAACTYEGENTVLLLQTARFLVKAHQQAAGGHSLTPTVSYIAAVGAGRRSPPWENTIEGILTGFQRVAAGKIALCVANIEKRQKNGLPYEDAWNMTSVQLTSASEAHCRAILLQTYYKETEKVSARASPALRPVLLQLVDLYIVYWALQRVGDLLRYTSISERDIEQLQTWYEDLLQKIRPNAVGLVDAFDIRDEILHSTLGAYDGRVYERLMEEALKSPLNAEPVNQSFHQHLKPFMQGKL</sequence>
<dbReference type="InterPro" id="IPR029320">
    <property type="entry name" value="Acyl-CoA_ox_N"/>
</dbReference>
<dbReference type="FunFam" id="1.20.140.10:FF:000005">
    <property type="entry name" value="Acyl-coenzyme A oxidase"/>
    <property type="match status" value="1"/>
</dbReference>
<keyword evidence="5 11" id="KW-0285">Flavoprotein</keyword>
<dbReference type="PANTHER" id="PTHR10909">
    <property type="entry name" value="ELECTRON TRANSPORT OXIDOREDUCTASE"/>
    <property type="match status" value="1"/>
</dbReference>
<keyword evidence="19" id="KW-1185">Reference proteome</keyword>
<evidence type="ECO:0000256" key="12">
    <source>
        <dbReference type="PIRSR" id="PIRSR000168-1"/>
    </source>
</evidence>
<evidence type="ECO:0000256" key="13">
    <source>
        <dbReference type="PIRSR" id="PIRSR000168-2"/>
    </source>
</evidence>
<dbReference type="GO" id="GO:0071949">
    <property type="term" value="F:FAD binding"/>
    <property type="evidence" value="ECO:0007669"/>
    <property type="project" value="InterPro"/>
</dbReference>
<comment type="cofactor">
    <cofactor evidence="1">
        <name>FAD</name>
        <dbReference type="ChEBI" id="CHEBI:57692"/>
    </cofactor>
</comment>
<dbReference type="InterPro" id="IPR002655">
    <property type="entry name" value="Acyl-CoA_oxidase_C"/>
</dbReference>
<evidence type="ECO:0000259" key="17">
    <source>
        <dbReference type="Pfam" id="PF22924"/>
    </source>
</evidence>
<feature type="binding site" evidence="13">
    <location>
        <position position="154"/>
    </location>
    <ligand>
        <name>FAD</name>
        <dbReference type="ChEBI" id="CHEBI:57692"/>
    </ligand>
</feature>
<protein>
    <recommendedName>
        <fullName evidence="11">Acyl-coenzyme A oxidase</fullName>
    </recommendedName>
</protein>
<dbReference type="FunFam" id="2.40.110.10:FF:000003">
    <property type="entry name" value="Acyl-coenzyme A oxidase"/>
    <property type="match status" value="1"/>
</dbReference>
<dbReference type="GO" id="GO:0005504">
    <property type="term" value="F:fatty acid binding"/>
    <property type="evidence" value="ECO:0007669"/>
    <property type="project" value="TreeGrafter"/>
</dbReference>
<dbReference type="SUPFAM" id="SSF47203">
    <property type="entry name" value="Acyl-CoA dehydrogenase C-terminal domain-like"/>
    <property type="match status" value="2"/>
</dbReference>
<comment type="subcellular location">
    <subcellularLocation>
        <location evidence="2">Peroxisome</location>
    </subcellularLocation>
</comment>
<dbReference type="InterPro" id="IPR055060">
    <property type="entry name" value="ACOX_C_alpha1"/>
</dbReference>
<dbReference type="Pfam" id="PF01756">
    <property type="entry name" value="ACOX"/>
    <property type="match status" value="1"/>
</dbReference>
<dbReference type="Pfam" id="PF14749">
    <property type="entry name" value="Acyl-CoA_ox_N"/>
    <property type="match status" value="1"/>
</dbReference>
<keyword evidence="9" id="KW-0443">Lipid metabolism</keyword>
<feature type="active site" description="Proton acceptor" evidence="12">
    <location>
        <position position="436"/>
    </location>
</feature>
<dbReference type="InterPro" id="IPR009100">
    <property type="entry name" value="AcylCoA_DH/oxidase_NM_dom_sf"/>
</dbReference>
<dbReference type="GO" id="GO:0055088">
    <property type="term" value="P:lipid homeostasis"/>
    <property type="evidence" value="ECO:0007669"/>
    <property type="project" value="TreeGrafter"/>
</dbReference>
<evidence type="ECO:0000256" key="10">
    <source>
        <dbReference type="ARBA" id="ARBA00023140"/>
    </source>
</evidence>
<feature type="domain" description="Acyl-CoA oxidase C-terminal" evidence="14">
    <location>
        <begin position="486"/>
        <end position="668"/>
    </location>
</feature>
<dbReference type="Pfam" id="PF22924">
    <property type="entry name" value="ACOX_C_alpha1"/>
    <property type="match status" value="1"/>
</dbReference>
<dbReference type="PANTHER" id="PTHR10909:SF250">
    <property type="entry name" value="PEROXISOMAL ACYL-COENZYME A OXIDASE 1"/>
    <property type="match status" value="1"/>
</dbReference>
<evidence type="ECO:0000256" key="9">
    <source>
        <dbReference type="ARBA" id="ARBA00023098"/>
    </source>
</evidence>
<dbReference type="Gene3D" id="1.20.140.10">
    <property type="entry name" value="Butyryl-CoA Dehydrogenase, subunit A, domain 3"/>
    <property type="match status" value="2"/>
</dbReference>
<dbReference type="GO" id="GO:0003997">
    <property type="term" value="F:acyl-CoA oxidase activity"/>
    <property type="evidence" value="ECO:0007669"/>
    <property type="project" value="InterPro"/>
</dbReference>
<feature type="binding site" evidence="13">
    <location>
        <position position="193"/>
    </location>
    <ligand>
        <name>FAD</name>
        <dbReference type="ChEBI" id="CHEBI:57692"/>
    </ligand>
</feature>
<dbReference type="AlphaFoldDB" id="A0A8S4EPB2"/>
<feature type="domain" description="Acyl-CoA oxidase/dehydrogenase middle" evidence="15">
    <location>
        <begin position="151"/>
        <end position="260"/>
    </location>
</feature>
<dbReference type="EMBL" id="CAJHNJ030000020">
    <property type="protein sequence ID" value="CAG9117958.1"/>
    <property type="molecule type" value="Genomic_DNA"/>
</dbReference>
<comment type="caution">
    <text evidence="18">The sequence shown here is derived from an EMBL/GenBank/DDBJ whole genome shotgun (WGS) entry which is preliminary data.</text>
</comment>
<dbReference type="Gene3D" id="1.10.540.10">
    <property type="entry name" value="Acyl-CoA dehydrogenase/oxidase, N-terminal domain"/>
    <property type="match status" value="1"/>
</dbReference>
<evidence type="ECO:0000256" key="6">
    <source>
        <dbReference type="ARBA" id="ARBA00022827"/>
    </source>
</evidence>
<evidence type="ECO:0000256" key="3">
    <source>
        <dbReference type="ARBA" id="ARBA00004846"/>
    </source>
</evidence>
<evidence type="ECO:0000313" key="18">
    <source>
        <dbReference type="EMBL" id="CAG9117958.1"/>
    </source>
</evidence>
<comment type="similarity">
    <text evidence="4 11">Belongs to the acyl-CoA oxidase family.</text>
</comment>
<dbReference type="GO" id="GO:0005777">
    <property type="term" value="C:peroxisome"/>
    <property type="evidence" value="ECO:0007669"/>
    <property type="project" value="UniProtKB-SubCell"/>
</dbReference>
<evidence type="ECO:0000313" key="19">
    <source>
        <dbReference type="Proteomes" id="UP000653454"/>
    </source>
</evidence>
<dbReference type="FunFam" id="1.20.140.10:FF:000013">
    <property type="entry name" value="Acyl-coenzyme A oxidase"/>
    <property type="match status" value="1"/>
</dbReference>
<dbReference type="InterPro" id="IPR012258">
    <property type="entry name" value="Acyl-CoA_oxidase"/>
</dbReference>
<evidence type="ECO:0000256" key="4">
    <source>
        <dbReference type="ARBA" id="ARBA00006288"/>
    </source>
</evidence>
<gene>
    <name evidence="18" type="ORF">PLXY2_LOCUS6377</name>
</gene>
<evidence type="ECO:0000256" key="11">
    <source>
        <dbReference type="PIRNR" id="PIRNR000168"/>
    </source>
</evidence>
<dbReference type="GO" id="GO:0033540">
    <property type="term" value="P:fatty acid beta-oxidation using acyl-CoA oxidase"/>
    <property type="evidence" value="ECO:0007669"/>
    <property type="project" value="TreeGrafter"/>
</dbReference>
<dbReference type="Proteomes" id="UP000653454">
    <property type="component" value="Unassembled WGS sequence"/>
</dbReference>
<proteinExistence type="inferred from homology"/>